<evidence type="ECO:0000256" key="3">
    <source>
        <dbReference type="ARBA" id="ARBA00022927"/>
    </source>
</evidence>
<dbReference type="OrthoDB" id="28053at2759"/>
<dbReference type="FunCoup" id="A2G009">
    <property type="interactions" value="212"/>
</dbReference>
<dbReference type="KEGG" id="tva:4747180"/>
<dbReference type="InParanoid" id="A2G009"/>
<keyword evidence="3" id="KW-0653">Protein transport</keyword>
<organism evidence="7 8">
    <name type="scientific">Trichomonas vaginalis (strain ATCC PRA-98 / G3)</name>
    <dbReference type="NCBI Taxonomy" id="412133"/>
    <lineage>
        <taxon>Eukaryota</taxon>
        <taxon>Metamonada</taxon>
        <taxon>Parabasalia</taxon>
        <taxon>Trichomonadida</taxon>
        <taxon>Trichomonadidae</taxon>
        <taxon>Trichomonas</taxon>
    </lineage>
</organism>
<evidence type="ECO:0000313" key="8">
    <source>
        <dbReference type="Proteomes" id="UP000001542"/>
    </source>
</evidence>
<dbReference type="GO" id="GO:0006886">
    <property type="term" value="P:intracellular protein transport"/>
    <property type="evidence" value="ECO:0007669"/>
    <property type="project" value="InterPro"/>
</dbReference>
<protein>
    <submittedName>
        <fullName evidence="7">Adaptin N terminal region family protein</fullName>
    </submittedName>
</protein>
<dbReference type="GO" id="GO:0035615">
    <property type="term" value="F:clathrin adaptor activity"/>
    <property type="evidence" value="ECO:0000318"/>
    <property type="project" value="GO_Central"/>
</dbReference>
<dbReference type="PANTHER" id="PTHR22780">
    <property type="entry name" value="ADAPTIN, ALPHA/GAMMA/EPSILON"/>
    <property type="match status" value="1"/>
</dbReference>
<keyword evidence="4" id="KW-0472">Membrane</keyword>
<dbReference type="InterPro" id="IPR013041">
    <property type="entry name" value="Clathrin_app_Ig-like_sf"/>
</dbReference>
<reference evidence="7" key="1">
    <citation type="submission" date="2006-10" db="EMBL/GenBank/DDBJ databases">
        <authorList>
            <person name="Amadeo P."/>
            <person name="Zhao Q."/>
            <person name="Wortman J."/>
            <person name="Fraser-Liggett C."/>
            <person name="Carlton J."/>
        </authorList>
    </citation>
    <scope>NUCLEOTIDE SEQUENCE</scope>
    <source>
        <strain evidence="7">G3</strain>
    </source>
</reference>
<evidence type="ECO:0000313" key="7">
    <source>
        <dbReference type="EMBL" id="EAX89509.1"/>
    </source>
</evidence>
<dbReference type="Gene3D" id="2.60.40.1230">
    <property type="match status" value="1"/>
</dbReference>
<dbReference type="InterPro" id="IPR008153">
    <property type="entry name" value="GAE_dom"/>
</dbReference>
<dbReference type="Pfam" id="PF01602">
    <property type="entry name" value="Adaptin_N"/>
    <property type="match status" value="1"/>
</dbReference>
<evidence type="ECO:0000259" key="6">
    <source>
        <dbReference type="PROSITE" id="PS50180"/>
    </source>
</evidence>
<gene>
    <name evidence="7" type="ORF">TVAG_448850</name>
</gene>
<dbReference type="Proteomes" id="UP000001542">
    <property type="component" value="Unassembled WGS sequence"/>
</dbReference>
<dbReference type="PROSITE" id="PS50180">
    <property type="entry name" value="GAE"/>
    <property type="match status" value="1"/>
</dbReference>
<dbReference type="Gene3D" id="1.25.10.10">
    <property type="entry name" value="Leucine-rich Repeat Variant"/>
    <property type="match status" value="1"/>
</dbReference>
<evidence type="ECO:0000256" key="4">
    <source>
        <dbReference type="ARBA" id="ARBA00023136"/>
    </source>
</evidence>
<keyword evidence="8" id="KW-1185">Reference proteome</keyword>
<evidence type="ECO:0000256" key="2">
    <source>
        <dbReference type="ARBA" id="ARBA00022448"/>
    </source>
</evidence>
<dbReference type="InterPro" id="IPR011989">
    <property type="entry name" value="ARM-like"/>
</dbReference>
<dbReference type="SUPFAM" id="SSF49348">
    <property type="entry name" value="Clathrin adaptor appendage domain"/>
    <property type="match status" value="1"/>
</dbReference>
<dbReference type="VEuPathDB" id="TrichDB:TVAG_448850"/>
<keyword evidence="2" id="KW-0813">Transport</keyword>
<sequence length="766" mass="86258">MSMNHLNEFISSVRLAETIEKMKFIINTEMAFIRAELKKEGAVNNHFLLTEIVFLDTIGENVSWAQMYSVQLMANKSFVKKRVGYLATGQLLDESSEVSVLVTQTLLGDIQSPNILIQCLALSFIANYGTKEICTETANTIQKVIKELTNKKVLKKAAMALYKTMEFLPELIPSFKNSFQTLLNSNDNGTIMTGTNCILKALEINPKMADLWKIFINPYTMMLKILVTSKPPQQYAFGVTFDPFLQCKIVKVLSLLNCDSQVFLDLLQEIVTSTDARRNAQRAILYQSVEAIVNVTENSSLRGLGYNQAGRMLSYKDPNILYGALSLFNRVLYRDNMIINHESSDSVALQRYKKHIVRCIDNADSQLRRVALSVILALIDESNVETIVPEMLQYIRLANSDFRAELVNRLYYAVLRYSKDSHFILKSVVDIVFENGDYFGSELITSFVDYVFKHPEIKEEVLQSLPPFLMKVDNQAACQLAAYILGEMATEFDDSTMETMIELLNMPQTKDQSKMMILTALAKLCVRFRQYEKIIPVMQNALNNNNVEIQQRAGELINLLNMPEFAEVILAPTSEVSGEIQENAAHEVKKPEKQETSPDLLLNNLLDLSTPAPAQPAAQNMPDPLKELLSTPVSQPAPAPAPVQQSSPLPPPPNSFVVMKTVDFVIFGQSQINQNNQNQVALMLTVIPTTEKMLVNFVMEFRVPVGWKILPKEPSEKVLRPMKERKPLTQLLYLMSNGAPFGLNIAVSYMMGSQPIREVGSIQKLN</sequence>
<proteinExistence type="predicted"/>
<dbReference type="InterPro" id="IPR002553">
    <property type="entry name" value="Clathrin/coatomer_adapt-like_N"/>
</dbReference>
<feature type="domain" description="GAE" evidence="6">
    <location>
        <begin position="650"/>
        <end position="766"/>
    </location>
</feature>
<evidence type="ECO:0000256" key="5">
    <source>
        <dbReference type="SAM" id="MobiDB-lite"/>
    </source>
</evidence>
<dbReference type="InterPro" id="IPR050840">
    <property type="entry name" value="Adaptor_Complx_Large_Subunit"/>
</dbReference>
<dbReference type="SMR" id="A2G009"/>
<accession>A2G009</accession>
<dbReference type="eggNOG" id="KOG1062">
    <property type="taxonomic scope" value="Eukaryota"/>
</dbReference>
<dbReference type="RefSeq" id="XP_001302439.1">
    <property type="nucleotide sequence ID" value="XM_001302438.1"/>
</dbReference>
<dbReference type="AlphaFoldDB" id="A2G009"/>
<dbReference type="GO" id="GO:0030121">
    <property type="term" value="C:AP-1 adaptor complex"/>
    <property type="evidence" value="ECO:0000318"/>
    <property type="project" value="GO_Central"/>
</dbReference>
<dbReference type="VEuPathDB" id="TrichDB:TVAGG3_0646140"/>
<dbReference type="STRING" id="5722.A2G009"/>
<name>A2G009_TRIV3</name>
<dbReference type="InterPro" id="IPR016024">
    <property type="entry name" value="ARM-type_fold"/>
</dbReference>
<evidence type="ECO:0000256" key="1">
    <source>
        <dbReference type="ARBA" id="ARBA00004308"/>
    </source>
</evidence>
<reference evidence="7" key="2">
    <citation type="journal article" date="2007" name="Science">
        <title>Draft genome sequence of the sexually transmitted pathogen Trichomonas vaginalis.</title>
        <authorList>
            <person name="Carlton J.M."/>
            <person name="Hirt R.P."/>
            <person name="Silva J.C."/>
            <person name="Delcher A.L."/>
            <person name="Schatz M."/>
            <person name="Zhao Q."/>
            <person name="Wortman J.R."/>
            <person name="Bidwell S.L."/>
            <person name="Alsmark U.C.M."/>
            <person name="Besteiro S."/>
            <person name="Sicheritz-Ponten T."/>
            <person name="Noel C.J."/>
            <person name="Dacks J.B."/>
            <person name="Foster P.G."/>
            <person name="Simillion C."/>
            <person name="Van de Peer Y."/>
            <person name="Miranda-Saavedra D."/>
            <person name="Barton G.J."/>
            <person name="Westrop G.D."/>
            <person name="Mueller S."/>
            <person name="Dessi D."/>
            <person name="Fiori P.L."/>
            <person name="Ren Q."/>
            <person name="Paulsen I."/>
            <person name="Zhang H."/>
            <person name="Bastida-Corcuera F.D."/>
            <person name="Simoes-Barbosa A."/>
            <person name="Brown M.T."/>
            <person name="Hayes R.D."/>
            <person name="Mukherjee M."/>
            <person name="Okumura C.Y."/>
            <person name="Schneider R."/>
            <person name="Smith A.J."/>
            <person name="Vanacova S."/>
            <person name="Villalvazo M."/>
            <person name="Haas B.J."/>
            <person name="Pertea M."/>
            <person name="Feldblyum T.V."/>
            <person name="Utterback T.R."/>
            <person name="Shu C.L."/>
            <person name="Osoegawa K."/>
            <person name="de Jong P.J."/>
            <person name="Hrdy I."/>
            <person name="Horvathova L."/>
            <person name="Zubacova Z."/>
            <person name="Dolezal P."/>
            <person name="Malik S.B."/>
            <person name="Logsdon J.M. Jr."/>
            <person name="Henze K."/>
            <person name="Gupta A."/>
            <person name="Wang C.C."/>
            <person name="Dunne R.L."/>
            <person name="Upcroft J.A."/>
            <person name="Upcroft P."/>
            <person name="White O."/>
            <person name="Salzberg S.L."/>
            <person name="Tang P."/>
            <person name="Chiu C.-H."/>
            <person name="Lee Y.-S."/>
            <person name="Embley T.M."/>
            <person name="Coombs G.H."/>
            <person name="Mottram J.C."/>
            <person name="Tachezy J."/>
            <person name="Fraser-Liggett C.M."/>
            <person name="Johnson P.J."/>
        </authorList>
    </citation>
    <scope>NUCLEOTIDE SEQUENCE [LARGE SCALE GENOMIC DNA]</scope>
    <source>
        <strain evidence="7">G3</strain>
    </source>
</reference>
<dbReference type="EMBL" id="DS114194">
    <property type="protein sequence ID" value="EAX89509.1"/>
    <property type="molecule type" value="Genomic_DNA"/>
</dbReference>
<dbReference type="SUPFAM" id="SSF48371">
    <property type="entry name" value="ARM repeat"/>
    <property type="match status" value="1"/>
</dbReference>
<comment type="subcellular location">
    <subcellularLocation>
        <location evidence="1">Endomembrane system</location>
    </subcellularLocation>
</comment>
<dbReference type="GO" id="GO:0006896">
    <property type="term" value="P:Golgi to vacuole transport"/>
    <property type="evidence" value="ECO:0000318"/>
    <property type="project" value="GO_Central"/>
</dbReference>
<feature type="region of interest" description="Disordered" evidence="5">
    <location>
        <begin position="611"/>
        <end position="652"/>
    </location>
</feature>